<organism evidence="2 3">
    <name type="scientific">Goodfellowiella coeruleoviolacea</name>
    <dbReference type="NCBI Taxonomy" id="334858"/>
    <lineage>
        <taxon>Bacteria</taxon>
        <taxon>Bacillati</taxon>
        <taxon>Actinomycetota</taxon>
        <taxon>Actinomycetes</taxon>
        <taxon>Pseudonocardiales</taxon>
        <taxon>Pseudonocardiaceae</taxon>
        <taxon>Goodfellowiella</taxon>
    </lineage>
</organism>
<comment type="caution">
    <text evidence="2">The sequence shown here is derived from an EMBL/GenBank/DDBJ whole genome shotgun (WGS) entry which is preliminary data.</text>
</comment>
<accession>A0AAE3GG34</accession>
<reference evidence="2" key="1">
    <citation type="submission" date="2022-06" db="EMBL/GenBank/DDBJ databases">
        <title>Genomic Encyclopedia of Archaeal and Bacterial Type Strains, Phase II (KMG-II): from individual species to whole genera.</title>
        <authorList>
            <person name="Goeker M."/>
        </authorList>
    </citation>
    <scope>NUCLEOTIDE SEQUENCE</scope>
    <source>
        <strain evidence="2">DSM 43935</strain>
    </source>
</reference>
<evidence type="ECO:0000313" key="3">
    <source>
        <dbReference type="Proteomes" id="UP001206128"/>
    </source>
</evidence>
<dbReference type="AlphaFoldDB" id="A0AAE3GG34"/>
<protein>
    <submittedName>
        <fullName evidence="2">Uncharacterized protein</fullName>
    </submittedName>
</protein>
<dbReference type="PROSITE" id="PS51318">
    <property type="entry name" value="TAT"/>
    <property type="match status" value="1"/>
</dbReference>
<evidence type="ECO:0000256" key="1">
    <source>
        <dbReference type="SAM" id="SignalP"/>
    </source>
</evidence>
<proteinExistence type="predicted"/>
<feature type="chain" id="PRO_5042243051" evidence="1">
    <location>
        <begin position="33"/>
        <end position="202"/>
    </location>
</feature>
<dbReference type="Proteomes" id="UP001206128">
    <property type="component" value="Unassembled WGS sequence"/>
</dbReference>
<dbReference type="EMBL" id="JAMTCK010000008">
    <property type="protein sequence ID" value="MCP2166752.1"/>
    <property type="molecule type" value="Genomic_DNA"/>
</dbReference>
<feature type="signal peptide" evidence="1">
    <location>
        <begin position="1"/>
        <end position="32"/>
    </location>
</feature>
<keyword evidence="3" id="KW-1185">Reference proteome</keyword>
<evidence type="ECO:0000313" key="2">
    <source>
        <dbReference type="EMBL" id="MCP2166752.1"/>
    </source>
</evidence>
<keyword evidence="1" id="KW-0732">Signal</keyword>
<sequence length="202" mass="20918">MRMSAPRRLALAATGAAVITGLLLGGAAGASASPAATSPAAPAASASTAIPHSVLLTSAELPDVGSPWSSQEITYDTNQQLMASAETADGAYTAGSTVGKYRNEAEAAYYSDTARLLADAQSRIGQGGLDPVHYTKLTTVDGVDVFQVAYYTWGYYVGDAVVFATHDGLYTYQVKLWLPDPSTATPDVTATIAAVKRHLATL</sequence>
<dbReference type="RefSeq" id="WP_253772941.1">
    <property type="nucleotide sequence ID" value="NZ_JAMTCK010000008.1"/>
</dbReference>
<gene>
    <name evidence="2" type="ORF">LX83_003624</name>
</gene>
<name>A0AAE3GG34_9PSEU</name>
<dbReference type="InterPro" id="IPR006311">
    <property type="entry name" value="TAT_signal"/>
</dbReference>